<dbReference type="Proteomes" id="UP001162156">
    <property type="component" value="Unassembled WGS sequence"/>
</dbReference>
<accession>A0AAV8XJA3</accession>
<comment type="caution">
    <text evidence="1">The sequence shown here is derived from an EMBL/GenBank/DDBJ whole genome shotgun (WGS) entry which is preliminary data.</text>
</comment>
<evidence type="ECO:0000313" key="2">
    <source>
        <dbReference type="Proteomes" id="UP001162156"/>
    </source>
</evidence>
<name>A0AAV8XJA3_9CUCU</name>
<organism evidence="1 2">
    <name type="scientific">Rhamnusium bicolor</name>
    <dbReference type="NCBI Taxonomy" id="1586634"/>
    <lineage>
        <taxon>Eukaryota</taxon>
        <taxon>Metazoa</taxon>
        <taxon>Ecdysozoa</taxon>
        <taxon>Arthropoda</taxon>
        <taxon>Hexapoda</taxon>
        <taxon>Insecta</taxon>
        <taxon>Pterygota</taxon>
        <taxon>Neoptera</taxon>
        <taxon>Endopterygota</taxon>
        <taxon>Coleoptera</taxon>
        <taxon>Polyphaga</taxon>
        <taxon>Cucujiformia</taxon>
        <taxon>Chrysomeloidea</taxon>
        <taxon>Cerambycidae</taxon>
        <taxon>Lepturinae</taxon>
        <taxon>Rhagiini</taxon>
        <taxon>Rhamnusium</taxon>
    </lineage>
</organism>
<proteinExistence type="predicted"/>
<keyword evidence="2" id="KW-1185">Reference proteome</keyword>
<gene>
    <name evidence="1" type="ORF">NQ314_011421</name>
</gene>
<reference evidence="1" key="1">
    <citation type="journal article" date="2023" name="Insect Mol. Biol.">
        <title>Genome sequencing provides insights into the evolution of gene families encoding plant cell wall-degrading enzymes in longhorned beetles.</title>
        <authorList>
            <person name="Shin N.R."/>
            <person name="Okamura Y."/>
            <person name="Kirsch R."/>
            <person name="Pauchet Y."/>
        </authorList>
    </citation>
    <scope>NUCLEOTIDE SEQUENCE</scope>
    <source>
        <strain evidence="1">RBIC_L_NR</strain>
    </source>
</reference>
<dbReference type="AlphaFoldDB" id="A0AAV8XJA3"/>
<sequence length="93" mass="11405">MNSRGGFTLKEMKIKRRELFMVLRNEQFYKLSSLNCNEQLLRYILNKFDVSELSEHCTKQIKLVVKVFVTKLLTKWRSYNYMYECFNNKHRIQ</sequence>
<dbReference type="EMBL" id="JANEYF010003171">
    <property type="protein sequence ID" value="KAJ8938612.1"/>
    <property type="molecule type" value="Genomic_DNA"/>
</dbReference>
<protein>
    <submittedName>
        <fullName evidence="1">Uncharacterized protein</fullName>
    </submittedName>
</protein>
<evidence type="ECO:0000313" key="1">
    <source>
        <dbReference type="EMBL" id="KAJ8938612.1"/>
    </source>
</evidence>